<organism evidence="3 4">
    <name type="scientific">Acanthosepion pharaonis</name>
    <name type="common">Pharaoh cuttlefish</name>
    <name type="synonym">Sepia pharaonis</name>
    <dbReference type="NCBI Taxonomy" id="158019"/>
    <lineage>
        <taxon>Eukaryota</taxon>
        <taxon>Metazoa</taxon>
        <taxon>Spiralia</taxon>
        <taxon>Lophotrochozoa</taxon>
        <taxon>Mollusca</taxon>
        <taxon>Cephalopoda</taxon>
        <taxon>Coleoidea</taxon>
        <taxon>Decapodiformes</taxon>
        <taxon>Sepiida</taxon>
        <taxon>Sepiina</taxon>
        <taxon>Sepiidae</taxon>
        <taxon>Acanthosepion</taxon>
    </lineage>
</organism>
<feature type="compositionally biased region" description="Polar residues" evidence="1">
    <location>
        <begin position="255"/>
        <end position="280"/>
    </location>
</feature>
<keyword evidence="4" id="KW-1185">Reference proteome</keyword>
<comment type="caution">
    <text evidence="3">The sequence shown here is derived from an EMBL/GenBank/DDBJ whole genome shotgun (WGS) entry which is preliminary data.</text>
</comment>
<gene>
    <name evidence="3" type="ORF">SPHA_316</name>
</gene>
<feature type="transmembrane region" description="Helical" evidence="2">
    <location>
        <begin position="46"/>
        <end position="67"/>
    </location>
</feature>
<feature type="region of interest" description="Disordered" evidence="1">
    <location>
        <begin position="177"/>
        <end position="207"/>
    </location>
</feature>
<accession>A0A812AK01</accession>
<evidence type="ECO:0000256" key="2">
    <source>
        <dbReference type="SAM" id="Phobius"/>
    </source>
</evidence>
<proteinExistence type="predicted"/>
<keyword evidence="2" id="KW-0472">Membrane</keyword>
<feature type="region of interest" description="Disordered" evidence="1">
    <location>
        <begin position="221"/>
        <end position="314"/>
    </location>
</feature>
<evidence type="ECO:0000313" key="3">
    <source>
        <dbReference type="EMBL" id="CAE1138988.1"/>
    </source>
</evidence>
<keyword evidence="2" id="KW-0812">Transmembrane</keyword>
<evidence type="ECO:0000256" key="1">
    <source>
        <dbReference type="SAM" id="MobiDB-lite"/>
    </source>
</evidence>
<dbReference type="AlphaFoldDB" id="A0A812AK01"/>
<feature type="compositionally biased region" description="Low complexity" evidence="1">
    <location>
        <begin position="1"/>
        <end position="17"/>
    </location>
</feature>
<dbReference type="EMBL" id="CAHIKZ030000004">
    <property type="protein sequence ID" value="CAE1138988.1"/>
    <property type="molecule type" value="Genomic_DNA"/>
</dbReference>
<feature type="compositionally biased region" description="Polar residues" evidence="1">
    <location>
        <begin position="221"/>
        <end position="235"/>
    </location>
</feature>
<dbReference type="OrthoDB" id="6139998at2759"/>
<dbReference type="Proteomes" id="UP000597762">
    <property type="component" value="Unassembled WGS sequence"/>
</dbReference>
<feature type="compositionally biased region" description="Basic and acidic residues" evidence="1">
    <location>
        <begin position="297"/>
        <end position="308"/>
    </location>
</feature>
<name>A0A812AK01_ACAPH</name>
<feature type="region of interest" description="Disordered" evidence="1">
    <location>
        <begin position="1"/>
        <end position="26"/>
    </location>
</feature>
<protein>
    <submittedName>
        <fullName evidence="3">Uncharacterized protein</fullName>
    </submittedName>
</protein>
<keyword evidence="2" id="KW-1133">Transmembrane helix</keyword>
<sequence length="333" mass="36312">MLQTTSTTTTTKQVPTTPGHPFMETNKTRDKENAIKPAVKTDDFQLIFGIVAPLLAIILLILVVIIYRRLKVVKTKAVLAKDAAVQTPTTRRVENVHRGDPNGLGSIHDSENLHPTIQEGYSHVADEVPFPEAAKMHGGYSYGGSAAYAEVEESEADNLKPLADKFKFHIARSLPALPGRKSPYFSEEGTTKSRGSGSRASVSSQSDYQKGIYEEIAENFIINTNPSSGPSSVGTDSGIESEERNGAATQHDPIASTSSGPAATNSTSRNSFSRGNTQIDPSDPKYYSIQMVNVRKSSRDYSSGRDNRNQSPEDDVLVLLDNVIYEPFYHTTE</sequence>
<evidence type="ECO:0000313" key="4">
    <source>
        <dbReference type="Proteomes" id="UP000597762"/>
    </source>
</evidence>
<reference evidence="3" key="1">
    <citation type="submission" date="2021-01" db="EMBL/GenBank/DDBJ databases">
        <authorList>
            <person name="Li R."/>
            <person name="Bekaert M."/>
        </authorList>
    </citation>
    <scope>NUCLEOTIDE SEQUENCE</scope>
    <source>
        <strain evidence="3">Farmed</strain>
    </source>
</reference>
<feature type="compositionally biased region" description="Low complexity" evidence="1">
    <location>
        <begin position="193"/>
        <end position="206"/>
    </location>
</feature>